<dbReference type="UniPathway" id="UPA00060">
    <property type="reaction ID" value="UER00138"/>
</dbReference>
<dbReference type="Proteomes" id="UP000439780">
    <property type="component" value="Unassembled WGS sequence"/>
</dbReference>
<dbReference type="SUPFAM" id="SSF53613">
    <property type="entry name" value="Ribokinase-like"/>
    <property type="match status" value="1"/>
</dbReference>
<dbReference type="GO" id="GO:0005829">
    <property type="term" value="C:cytosol"/>
    <property type="evidence" value="ECO:0007669"/>
    <property type="project" value="TreeGrafter"/>
</dbReference>
<dbReference type="OrthoDB" id="9810880at2"/>
<name>A0A845AJI4_9SPHN</name>
<dbReference type="GO" id="GO:0008902">
    <property type="term" value="F:hydroxymethylpyrimidine kinase activity"/>
    <property type="evidence" value="ECO:0007669"/>
    <property type="project" value="UniProtKB-EC"/>
</dbReference>
<evidence type="ECO:0000313" key="9">
    <source>
        <dbReference type="EMBL" id="MXP29577.1"/>
    </source>
</evidence>
<proteinExistence type="predicted"/>
<dbReference type="PANTHER" id="PTHR20858:SF17">
    <property type="entry name" value="HYDROXYMETHYLPYRIMIDINE_PHOSPHOMETHYLPYRIMIDINE KINASE THI20-RELATED"/>
    <property type="match status" value="1"/>
</dbReference>
<dbReference type="InterPro" id="IPR004399">
    <property type="entry name" value="HMP/HMP-P_kinase_dom"/>
</dbReference>
<dbReference type="InterPro" id="IPR013749">
    <property type="entry name" value="PM/HMP-P_kinase-1"/>
</dbReference>
<dbReference type="InterPro" id="IPR029056">
    <property type="entry name" value="Ribokinase-like"/>
</dbReference>
<keyword evidence="5 9" id="KW-0418">Kinase</keyword>
<gene>
    <name evidence="9" type="primary">thiD</name>
    <name evidence="9" type="ORF">GRI58_12185</name>
</gene>
<evidence type="ECO:0000256" key="5">
    <source>
        <dbReference type="ARBA" id="ARBA00022777"/>
    </source>
</evidence>
<dbReference type="Gene3D" id="3.40.1190.20">
    <property type="match status" value="1"/>
</dbReference>
<sequence length="267" mass="27305">MSKSPPRVLSIAGSDSSGGAGIQADIKTITMLSGYAMTAITAVTAQNSVGVQAIAPLSPDMVASQIESCVADIGVDAIKIGMLHDAGIVAAVAETLAALDPDVPIVLDPVMISTSGATLIAADAIAALRERLFARATLITPNLPELEHLVARKLENTDQVREAAAELSQAHGCAVLAKGGHTADARIIDILMPATGRAVQFDNPRIDTPHTHGTGCTLSSAIATLIGHGQPLEHSVELAGNFVRRAIREAPGFGAGNGPMGHQAVRG</sequence>
<organism evidence="9 10">
    <name type="scientific">Qipengyuania algicida</name>
    <dbReference type="NCBI Taxonomy" id="1836209"/>
    <lineage>
        <taxon>Bacteria</taxon>
        <taxon>Pseudomonadati</taxon>
        <taxon>Pseudomonadota</taxon>
        <taxon>Alphaproteobacteria</taxon>
        <taxon>Sphingomonadales</taxon>
        <taxon>Erythrobacteraceae</taxon>
        <taxon>Qipengyuania</taxon>
    </lineage>
</organism>
<keyword evidence="3 9" id="KW-0808">Transferase</keyword>
<reference evidence="9 10" key="1">
    <citation type="submission" date="2019-12" db="EMBL/GenBank/DDBJ databases">
        <title>Genomic-based taxomic classification of the family Erythrobacteraceae.</title>
        <authorList>
            <person name="Xu L."/>
        </authorList>
    </citation>
    <scope>NUCLEOTIDE SEQUENCE [LARGE SCALE GENOMIC DNA]</scope>
    <source>
        <strain evidence="9 10">KEMB 9005-328</strain>
    </source>
</reference>
<feature type="region of interest" description="Disordered" evidence="7">
    <location>
        <begin position="1"/>
        <end position="20"/>
    </location>
</feature>
<evidence type="ECO:0000256" key="1">
    <source>
        <dbReference type="ARBA" id="ARBA00004948"/>
    </source>
</evidence>
<dbReference type="RefSeq" id="WP_160753873.1">
    <property type="nucleotide sequence ID" value="NZ_WTYA01000009.1"/>
</dbReference>
<evidence type="ECO:0000256" key="2">
    <source>
        <dbReference type="ARBA" id="ARBA00012135"/>
    </source>
</evidence>
<dbReference type="NCBIfam" id="TIGR00097">
    <property type="entry name" value="HMP-P_kinase"/>
    <property type="match status" value="1"/>
</dbReference>
<dbReference type="EC" id="2.7.1.49" evidence="2"/>
<accession>A0A845AJI4</accession>
<evidence type="ECO:0000256" key="6">
    <source>
        <dbReference type="ARBA" id="ARBA00022840"/>
    </source>
</evidence>
<dbReference type="GO" id="GO:0005524">
    <property type="term" value="F:ATP binding"/>
    <property type="evidence" value="ECO:0007669"/>
    <property type="project" value="UniProtKB-KW"/>
</dbReference>
<evidence type="ECO:0000256" key="4">
    <source>
        <dbReference type="ARBA" id="ARBA00022741"/>
    </source>
</evidence>
<keyword evidence="10" id="KW-1185">Reference proteome</keyword>
<dbReference type="PANTHER" id="PTHR20858">
    <property type="entry name" value="PHOSPHOMETHYLPYRIMIDINE KINASE"/>
    <property type="match status" value="1"/>
</dbReference>
<dbReference type="GO" id="GO:0009229">
    <property type="term" value="P:thiamine diphosphate biosynthetic process"/>
    <property type="evidence" value="ECO:0007669"/>
    <property type="project" value="UniProtKB-UniPathway"/>
</dbReference>
<comment type="caution">
    <text evidence="9">The sequence shown here is derived from an EMBL/GenBank/DDBJ whole genome shotgun (WGS) entry which is preliminary data.</text>
</comment>
<dbReference type="CDD" id="cd01169">
    <property type="entry name" value="HMPP_kinase"/>
    <property type="match status" value="1"/>
</dbReference>
<feature type="domain" description="Pyridoxamine kinase/Phosphomethylpyrimidine kinase" evidence="8">
    <location>
        <begin position="15"/>
        <end position="260"/>
    </location>
</feature>
<evidence type="ECO:0000259" key="8">
    <source>
        <dbReference type="Pfam" id="PF08543"/>
    </source>
</evidence>
<comment type="pathway">
    <text evidence="1">Cofactor biosynthesis; thiamine diphosphate biosynthesis.</text>
</comment>
<evidence type="ECO:0000256" key="7">
    <source>
        <dbReference type="SAM" id="MobiDB-lite"/>
    </source>
</evidence>
<dbReference type="FunFam" id="3.40.1190.20:FF:000003">
    <property type="entry name" value="Phosphomethylpyrimidine kinase ThiD"/>
    <property type="match status" value="1"/>
</dbReference>
<keyword evidence="4" id="KW-0547">Nucleotide-binding</keyword>
<dbReference type="GO" id="GO:0009228">
    <property type="term" value="P:thiamine biosynthetic process"/>
    <property type="evidence" value="ECO:0007669"/>
    <property type="project" value="InterPro"/>
</dbReference>
<dbReference type="EMBL" id="WTYA01000009">
    <property type="protein sequence ID" value="MXP29577.1"/>
    <property type="molecule type" value="Genomic_DNA"/>
</dbReference>
<evidence type="ECO:0000256" key="3">
    <source>
        <dbReference type="ARBA" id="ARBA00022679"/>
    </source>
</evidence>
<protein>
    <recommendedName>
        <fullName evidence="2">hydroxymethylpyrimidine kinase</fullName>
        <ecNumber evidence="2">2.7.1.49</ecNumber>
    </recommendedName>
</protein>
<dbReference type="AlphaFoldDB" id="A0A845AJI4"/>
<dbReference type="GO" id="GO:0008972">
    <property type="term" value="F:phosphomethylpyrimidine kinase activity"/>
    <property type="evidence" value="ECO:0007669"/>
    <property type="project" value="InterPro"/>
</dbReference>
<dbReference type="Pfam" id="PF08543">
    <property type="entry name" value="Phos_pyr_kin"/>
    <property type="match status" value="1"/>
</dbReference>
<keyword evidence="6" id="KW-0067">ATP-binding</keyword>
<evidence type="ECO:0000313" key="10">
    <source>
        <dbReference type="Proteomes" id="UP000439780"/>
    </source>
</evidence>